<organism evidence="2 3">
    <name type="scientific">Hymenolepis diminuta</name>
    <name type="common">Rat tapeworm</name>
    <dbReference type="NCBI Taxonomy" id="6216"/>
    <lineage>
        <taxon>Eukaryota</taxon>
        <taxon>Metazoa</taxon>
        <taxon>Spiralia</taxon>
        <taxon>Lophotrochozoa</taxon>
        <taxon>Platyhelminthes</taxon>
        <taxon>Cestoda</taxon>
        <taxon>Eucestoda</taxon>
        <taxon>Cyclophyllidea</taxon>
        <taxon>Hymenolepididae</taxon>
        <taxon>Hymenolepis</taxon>
    </lineage>
</organism>
<dbReference type="Proteomes" id="UP000321570">
    <property type="component" value="Unassembled WGS sequence"/>
</dbReference>
<feature type="compositionally biased region" description="Basic and acidic residues" evidence="1">
    <location>
        <begin position="55"/>
        <end position="72"/>
    </location>
</feature>
<reference evidence="2 3" key="1">
    <citation type="submission" date="2019-07" db="EMBL/GenBank/DDBJ databases">
        <authorList>
            <person name="Jastrzebski P J."/>
            <person name="Paukszto L."/>
            <person name="Jastrzebski P J."/>
        </authorList>
    </citation>
    <scope>NUCLEOTIDE SEQUENCE [LARGE SCALE GENOMIC DNA]</scope>
    <source>
        <strain evidence="2 3">WMS-il1</strain>
    </source>
</reference>
<feature type="region of interest" description="Disordered" evidence="1">
    <location>
        <begin position="1"/>
        <end position="133"/>
    </location>
</feature>
<accession>A0A564Z281</accession>
<protein>
    <submittedName>
        <fullName evidence="2">Uncharacterized protein</fullName>
    </submittedName>
</protein>
<dbReference type="AlphaFoldDB" id="A0A564Z281"/>
<proteinExistence type="predicted"/>
<gene>
    <name evidence="2" type="ORF">WMSIL1_LOCUS11734</name>
</gene>
<feature type="compositionally biased region" description="Acidic residues" evidence="1">
    <location>
        <begin position="10"/>
        <end position="22"/>
    </location>
</feature>
<feature type="compositionally biased region" description="Basic residues" evidence="1">
    <location>
        <begin position="277"/>
        <end position="298"/>
    </location>
</feature>
<feature type="compositionally biased region" description="Polar residues" evidence="1">
    <location>
        <begin position="299"/>
        <end position="308"/>
    </location>
</feature>
<evidence type="ECO:0000313" key="2">
    <source>
        <dbReference type="EMBL" id="VUZ53530.1"/>
    </source>
</evidence>
<feature type="region of interest" description="Disordered" evidence="1">
    <location>
        <begin position="262"/>
        <end position="308"/>
    </location>
</feature>
<name>A0A564Z281_HYMDI</name>
<dbReference type="EMBL" id="CABIJS010000555">
    <property type="protein sequence ID" value="VUZ53530.1"/>
    <property type="molecule type" value="Genomic_DNA"/>
</dbReference>
<evidence type="ECO:0000256" key="1">
    <source>
        <dbReference type="SAM" id="MobiDB-lite"/>
    </source>
</evidence>
<feature type="compositionally biased region" description="Basic and acidic residues" evidence="1">
    <location>
        <begin position="23"/>
        <end position="46"/>
    </location>
</feature>
<sequence>MENLESQIEREEEQNTIESIDDENLKNETTEIRDEEKPTQDEKESSDGTEEEEKDSPLEVMKEEGEEGKDNEVSVGESVTQNTFPKEEDTAVEGVKEDQPVGDDGKEEEGEEEEEEEEKEDIPSEMTKEDKEVPVGITVEQDIHPIEAGKKDEFDVTDAPCVESNCELTCDSSSIYNTEDMSTTKTDFSSEQNAKVNGENGAQINGCIVFECNGDSYDEAKSEATCVTYDKDIKVIHASDYVEIVLIGKDVTVVVCNQGGVSASEGSQQESTSIPFRRQRHGPRSHRRCKRRPIHRTNKTASVSTAVK</sequence>
<feature type="compositionally biased region" description="Polar residues" evidence="1">
    <location>
        <begin position="262"/>
        <end position="274"/>
    </location>
</feature>
<evidence type="ECO:0000313" key="3">
    <source>
        <dbReference type="Proteomes" id="UP000321570"/>
    </source>
</evidence>
<feature type="compositionally biased region" description="Acidic residues" evidence="1">
    <location>
        <begin position="105"/>
        <end position="120"/>
    </location>
</feature>
<feature type="compositionally biased region" description="Basic and acidic residues" evidence="1">
    <location>
        <begin position="85"/>
        <end position="99"/>
    </location>
</feature>
<keyword evidence="3" id="KW-1185">Reference proteome</keyword>